<sequence>MSANTAAPRIYALPGPMVASIARQPEAASSHLKRAAEMGFDWILLGPLTDPKKDRVAVEALAGEAKAKGLKMMLRLAPDSTGDMAAWKKTGADGVVLSSARTLSAKDWIAKLSKLDTSDPDLLVVADSLGRTPKEQRAIAECGIGWLLNSYAWWDLREGWFIDQQRQIAPLARTIATPEPWPGPRLIHRLMHLDPASIAEIYATQYRMAATVSSGILCPFGFEFAATAPLDDKGYGPAEWEKARAAARFDLGDTIGEINRLKAKTPALQTDSQLERASAPDAAVVALSKSAFTKDGSQTVVALANMSSVQAPLPPHAELARAARANADFKLIAPKASKGLFGSLPPYDGALLLAETKTGKAAPPKASKFDQRLQDLASNRVIIEGVTPEVDGGRFPIKRVLGDTLHIEADIFMDGHDVIDACLCYRHIDDDAWRETPMRSLVNDRWEAEVTLDRIGRYFYYVQAWKDAYRSWRTGVMKKLEAEQKVAVDLAVGLRLIGRYMDSATNETREAMRQLLTEMETLGDKQILAERMVSEETMALMDRAVHRENLSRHPMDYQVYVDRPVAANAAWYELMPRSQSGDAKRHGTFADVIDRLGYVRDLGFDVLYFPPIHPIARRTARARTTASKPSPAIPEAPMPSARRKADTTRCIRSSAALRISSGSYRRHAPTTWRSPSTSPSSAPRTIPGSSSTPNGSTGALTARFNTRRTRPSDTRISSRPTSTARPCPASGSSCATSSCSGRRRACASSGSTIRIRSRCRSGSG</sequence>
<evidence type="ECO:0000256" key="1">
    <source>
        <dbReference type="SAM" id="MobiDB-lite"/>
    </source>
</evidence>
<dbReference type="STRING" id="1177755.A7A08_02295"/>
<proteinExistence type="predicted"/>
<dbReference type="Gene3D" id="2.60.40.10">
    <property type="entry name" value="Immunoglobulins"/>
    <property type="match status" value="1"/>
</dbReference>
<dbReference type="EC" id="2.4.99.16" evidence="3"/>
<dbReference type="PANTHER" id="PTHR10357">
    <property type="entry name" value="ALPHA-AMYLASE FAMILY MEMBER"/>
    <property type="match status" value="1"/>
</dbReference>
<feature type="compositionally biased region" description="Low complexity" evidence="1">
    <location>
        <begin position="730"/>
        <end position="754"/>
    </location>
</feature>
<keyword evidence="3" id="KW-0808">Transferase</keyword>
<evidence type="ECO:0000313" key="4">
    <source>
        <dbReference type="Proteomes" id="UP000095087"/>
    </source>
</evidence>
<dbReference type="GO" id="GO:0004556">
    <property type="term" value="F:alpha-amylase activity"/>
    <property type="evidence" value="ECO:0007669"/>
    <property type="project" value="TreeGrafter"/>
</dbReference>
<dbReference type="AlphaFoldDB" id="A0A1E2RY21"/>
<accession>A0A1E2RY21</accession>
<dbReference type="RefSeq" id="WP_245290892.1">
    <property type="nucleotide sequence ID" value="NZ_MASI01000005.1"/>
</dbReference>
<dbReference type="Gene3D" id="1.20.58.80">
    <property type="entry name" value="Phosphotransferase system, lactose/cellobiose-type IIA subunit"/>
    <property type="match status" value="1"/>
</dbReference>
<name>A0A1E2RY21_9HYPH</name>
<dbReference type="GO" id="GO:0009313">
    <property type="term" value="P:oligosaccharide catabolic process"/>
    <property type="evidence" value="ECO:0007669"/>
    <property type="project" value="TreeGrafter"/>
</dbReference>
<dbReference type="Proteomes" id="UP000095087">
    <property type="component" value="Unassembled WGS sequence"/>
</dbReference>
<dbReference type="GO" id="GO:0016757">
    <property type="term" value="F:glycosyltransferase activity"/>
    <property type="evidence" value="ECO:0007669"/>
    <property type="project" value="UniProtKB-KW"/>
</dbReference>
<dbReference type="InterPro" id="IPR013783">
    <property type="entry name" value="Ig-like_fold"/>
</dbReference>
<dbReference type="Pfam" id="PF11896">
    <property type="entry name" value="GlgE_dom_N_S"/>
    <property type="match status" value="1"/>
</dbReference>
<dbReference type="PATRIC" id="fig|1177755.3.peg.2309"/>
<feature type="compositionally biased region" description="Basic residues" evidence="1">
    <location>
        <begin position="755"/>
        <end position="764"/>
    </location>
</feature>
<protein>
    <submittedName>
        <fullName evidence="3">Alpha-1,4-glucan:maltose-1-phosphate maltosyltransferase</fullName>
        <ecNumber evidence="3">2.4.99.16</ecNumber>
    </submittedName>
</protein>
<feature type="region of interest" description="Disordered" evidence="1">
    <location>
        <begin position="662"/>
        <end position="764"/>
    </location>
</feature>
<keyword evidence="4" id="KW-1185">Reference proteome</keyword>
<dbReference type="SUPFAM" id="SSF51445">
    <property type="entry name" value="(Trans)glycosidases"/>
    <property type="match status" value="1"/>
</dbReference>
<feature type="compositionally biased region" description="Polar residues" evidence="1">
    <location>
        <begin position="714"/>
        <end position="724"/>
    </location>
</feature>
<comment type="caution">
    <text evidence="3">The sequence shown here is derived from an EMBL/GenBank/DDBJ whole genome shotgun (WGS) entry which is preliminary data.</text>
</comment>
<feature type="region of interest" description="Disordered" evidence="1">
    <location>
        <begin position="620"/>
        <end position="649"/>
    </location>
</feature>
<dbReference type="Gene3D" id="3.20.20.80">
    <property type="entry name" value="Glycosidases"/>
    <property type="match status" value="2"/>
</dbReference>
<reference evidence="3 4" key="1">
    <citation type="submission" date="2016-07" db="EMBL/GenBank/DDBJ databases">
        <title>Draft genome sequence of Methyloligella halotolerans C2T (VKM B-2706T=CCUG 61687T=DSM 25045T), a halotolerant polyhydroxybutyrate accumulating methylotroph.</title>
        <authorList>
            <person name="Vasilenko O.V."/>
            <person name="Doronina N.V."/>
            <person name="Poroshina M.N."/>
            <person name="Tarlachkov S.V."/>
            <person name="Trotsenko Y.A."/>
        </authorList>
    </citation>
    <scope>NUCLEOTIDE SEQUENCE [LARGE SCALE GENOMIC DNA]</scope>
    <source>
        <strain evidence="3 4">VKM B-2706</strain>
    </source>
</reference>
<dbReference type="InterPro" id="IPR021828">
    <property type="entry name" value="GlgE_dom_N/S"/>
</dbReference>
<feature type="domain" description="Alpha-1,4-glucan:maltose-1-phosphate maltosyltransferase" evidence="2">
    <location>
        <begin position="379"/>
        <end position="563"/>
    </location>
</feature>
<dbReference type="InterPro" id="IPR017853">
    <property type="entry name" value="GH"/>
</dbReference>
<feature type="compositionally biased region" description="Low complexity" evidence="1">
    <location>
        <begin position="669"/>
        <end position="698"/>
    </location>
</feature>
<dbReference type="EMBL" id="MASI01000005">
    <property type="protein sequence ID" value="ODA66998.1"/>
    <property type="molecule type" value="Genomic_DNA"/>
</dbReference>
<keyword evidence="3" id="KW-0328">Glycosyltransferase</keyword>
<dbReference type="PANTHER" id="PTHR10357:SF203">
    <property type="entry name" value="ALPHA-1,4-GLUCAN:MALTOSE-1-PHOSPHATE MALTOSYLTRANSFERASE 2"/>
    <property type="match status" value="1"/>
</dbReference>
<evidence type="ECO:0000313" key="3">
    <source>
        <dbReference type="EMBL" id="ODA66998.1"/>
    </source>
</evidence>
<gene>
    <name evidence="3" type="ORF">A7A08_02295</name>
</gene>
<organism evidence="3 4">
    <name type="scientific">Methyloligella halotolerans</name>
    <dbReference type="NCBI Taxonomy" id="1177755"/>
    <lineage>
        <taxon>Bacteria</taxon>
        <taxon>Pseudomonadati</taxon>
        <taxon>Pseudomonadota</taxon>
        <taxon>Alphaproteobacteria</taxon>
        <taxon>Hyphomicrobiales</taxon>
        <taxon>Hyphomicrobiaceae</taxon>
        <taxon>Methyloligella</taxon>
    </lineage>
</organism>
<evidence type="ECO:0000259" key="2">
    <source>
        <dbReference type="Pfam" id="PF11896"/>
    </source>
</evidence>